<dbReference type="PaxDb" id="65489-OBART04G18030.1"/>
<dbReference type="AlphaFoldDB" id="A0A0D3FXQ0"/>
<dbReference type="HOGENOM" id="CLU_1629598_0_0_1"/>
<proteinExistence type="predicted"/>
<reference evidence="2" key="1">
    <citation type="journal article" date="2009" name="Rice">
        <title>De Novo Next Generation Sequencing of Plant Genomes.</title>
        <authorList>
            <person name="Rounsley S."/>
            <person name="Marri P.R."/>
            <person name="Yu Y."/>
            <person name="He R."/>
            <person name="Sisneros N."/>
            <person name="Goicoechea J.L."/>
            <person name="Lee S.J."/>
            <person name="Angelova A."/>
            <person name="Kudrna D."/>
            <person name="Luo M."/>
            <person name="Affourtit J."/>
            <person name="Desany B."/>
            <person name="Knight J."/>
            <person name="Niazi F."/>
            <person name="Egholm M."/>
            <person name="Wing R.A."/>
        </authorList>
    </citation>
    <scope>NUCLEOTIDE SEQUENCE [LARGE SCALE GENOMIC DNA]</scope>
    <source>
        <strain evidence="2">cv. IRGC 105608</strain>
    </source>
</reference>
<reference evidence="2" key="2">
    <citation type="submission" date="2015-03" db="UniProtKB">
        <authorList>
            <consortium name="EnsemblPlants"/>
        </authorList>
    </citation>
    <scope>IDENTIFICATION</scope>
</reference>
<feature type="region of interest" description="Disordered" evidence="1">
    <location>
        <begin position="1"/>
        <end position="33"/>
    </location>
</feature>
<evidence type="ECO:0000313" key="3">
    <source>
        <dbReference type="Proteomes" id="UP000026960"/>
    </source>
</evidence>
<name>A0A0D3FXQ0_9ORYZ</name>
<organism evidence="2">
    <name type="scientific">Oryza barthii</name>
    <dbReference type="NCBI Taxonomy" id="65489"/>
    <lineage>
        <taxon>Eukaryota</taxon>
        <taxon>Viridiplantae</taxon>
        <taxon>Streptophyta</taxon>
        <taxon>Embryophyta</taxon>
        <taxon>Tracheophyta</taxon>
        <taxon>Spermatophyta</taxon>
        <taxon>Magnoliopsida</taxon>
        <taxon>Liliopsida</taxon>
        <taxon>Poales</taxon>
        <taxon>Poaceae</taxon>
        <taxon>BOP clade</taxon>
        <taxon>Oryzoideae</taxon>
        <taxon>Oryzeae</taxon>
        <taxon>Oryzinae</taxon>
        <taxon>Oryza</taxon>
    </lineage>
</organism>
<accession>A0A0D3FXQ0</accession>
<evidence type="ECO:0000313" key="2">
    <source>
        <dbReference type="EnsemblPlants" id="OBART04G18030.1"/>
    </source>
</evidence>
<sequence>MPSGEDLDRHGGEEGSTRSNKSEGKMQSQPKEMGSAIIALMEDMELPPPSPLIEDEAVSMPLLSSKTTTDHHCRQVQGRIGEEVSFLLLMFDKFETPRSSAIGFGIDRAWRHHLQVPGLVLIGTTPSTIGYQPDCVAANSYVRSTGNSLRFDQLENDLMGYGD</sequence>
<dbReference type="EnsemblPlants" id="OBART04G18030.1">
    <property type="protein sequence ID" value="OBART04G18030.1"/>
    <property type="gene ID" value="OBART04G18030"/>
</dbReference>
<protein>
    <submittedName>
        <fullName evidence="2">Uncharacterized protein</fullName>
    </submittedName>
</protein>
<feature type="compositionally biased region" description="Basic and acidic residues" evidence="1">
    <location>
        <begin position="1"/>
        <end position="24"/>
    </location>
</feature>
<dbReference type="Gramene" id="OBART04G18030.1">
    <property type="protein sequence ID" value="OBART04G18030.1"/>
    <property type="gene ID" value="OBART04G18030"/>
</dbReference>
<keyword evidence="3" id="KW-1185">Reference proteome</keyword>
<evidence type="ECO:0000256" key="1">
    <source>
        <dbReference type="SAM" id="MobiDB-lite"/>
    </source>
</evidence>
<dbReference type="Proteomes" id="UP000026960">
    <property type="component" value="Chromosome 4"/>
</dbReference>